<dbReference type="Pfam" id="PF13174">
    <property type="entry name" value="TPR_6"/>
    <property type="match status" value="1"/>
</dbReference>
<evidence type="ECO:0000259" key="6">
    <source>
        <dbReference type="SMART" id="SM00646"/>
    </source>
</evidence>
<evidence type="ECO:0000256" key="5">
    <source>
        <dbReference type="SAM" id="SignalP"/>
    </source>
</evidence>
<reference evidence="8" key="1">
    <citation type="submission" date="2018-02" db="EMBL/GenBank/DDBJ databases">
        <authorList>
            <person name="Hausmann B."/>
        </authorList>
    </citation>
    <scope>NUCLEOTIDE SEQUENCE [LARGE SCALE GENOMIC DNA]</scope>
    <source>
        <strain evidence="8">Peat soil MAG SbA1</strain>
    </source>
</reference>
<evidence type="ECO:0000313" key="7">
    <source>
        <dbReference type="EMBL" id="SPF42401.1"/>
    </source>
</evidence>
<dbReference type="Gene3D" id="2.60.40.3500">
    <property type="match status" value="1"/>
</dbReference>
<dbReference type="InterPro" id="IPR011990">
    <property type="entry name" value="TPR-like_helical_dom_sf"/>
</dbReference>
<feature type="chain" id="PRO_5015687233" description="N-acetylmuramoyl-L-alanine amidase" evidence="5">
    <location>
        <begin position="29"/>
        <end position="796"/>
    </location>
</feature>
<proteinExistence type="predicted"/>
<accession>A0A2U3KRY5</accession>
<dbReference type="FunFam" id="3.40.630.40:FF:000005">
    <property type="entry name" value="N-acetylmuramoyl-L-alanine amidase (AmiA)"/>
    <property type="match status" value="1"/>
</dbReference>
<feature type="region of interest" description="Disordered" evidence="4">
    <location>
        <begin position="180"/>
        <end position="243"/>
    </location>
</feature>
<feature type="compositionally biased region" description="Low complexity" evidence="4">
    <location>
        <begin position="513"/>
        <end position="527"/>
    </location>
</feature>
<dbReference type="Gene3D" id="3.40.630.40">
    <property type="entry name" value="Zn-dependent exopeptidases"/>
    <property type="match status" value="1"/>
</dbReference>
<dbReference type="CDD" id="cd02696">
    <property type="entry name" value="MurNAc-LAA"/>
    <property type="match status" value="1"/>
</dbReference>
<dbReference type="Pfam" id="PF11741">
    <property type="entry name" value="AMIN"/>
    <property type="match status" value="1"/>
</dbReference>
<evidence type="ECO:0000256" key="3">
    <source>
        <dbReference type="ARBA" id="ARBA00022801"/>
    </source>
</evidence>
<dbReference type="GO" id="GO:0030288">
    <property type="term" value="C:outer membrane-bounded periplasmic space"/>
    <property type="evidence" value="ECO:0007669"/>
    <property type="project" value="TreeGrafter"/>
</dbReference>
<feature type="compositionally biased region" description="Basic and acidic residues" evidence="4">
    <location>
        <begin position="534"/>
        <end position="544"/>
    </location>
</feature>
<dbReference type="SUPFAM" id="SSF53187">
    <property type="entry name" value="Zn-dependent exopeptidases"/>
    <property type="match status" value="1"/>
</dbReference>
<feature type="domain" description="MurNAc-LAA" evidence="6">
    <location>
        <begin position="624"/>
        <end position="775"/>
    </location>
</feature>
<dbReference type="PANTHER" id="PTHR30404">
    <property type="entry name" value="N-ACETYLMURAMOYL-L-ALANINE AMIDASE"/>
    <property type="match status" value="1"/>
</dbReference>
<evidence type="ECO:0000256" key="2">
    <source>
        <dbReference type="ARBA" id="ARBA00011901"/>
    </source>
</evidence>
<name>A0A2U3KRY5_9BACT</name>
<dbReference type="GO" id="GO:0008745">
    <property type="term" value="F:N-acetylmuramoyl-L-alanine amidase activity"/>
    <property type="evidence" value="ECO:0007669"/>
    <property type="project" value="UniProtKB-EC"/>
</dbReference>
<dbReference type="EC" id="3.5.1.28" evidence="2"/>
<keyword evidence="5" id="KW-0732">Signal</keyword>
<comment type="catalytic activity">
    <reaction evidence="1">
        <text>Hydrolyzes the link between N-acetylmuramoyl residues and L-amino acid residues in certain cell-wall glycopeptides.</text>
        <dbReference type="EC" id="3.5.1.28"/>
    </reaction>
</comment>
<gene>
    <name evidence="7" type="ORF">SBA1_450015</name>
</gene>
<organism evidence="7 8">
    <name type="scientific">Candidatus Sulfotelmatobacter kueseliae</name>
    <dbReference type="NCBI Taxonomy" id="2042962"/>
    <lineage>
        <taxon>Bacteria</taxon>
        <taxon>Pseudomonadati</taxon>
        <taxon>Acidobacteriota</taxon>
        <taxon>Terriglobia</taxon>
        <taxon>Terriglobales</taxon>
        <taxon>Candidatus Korobacteraceae</taxon>
        <taxon>Candidatus Sulfotelmatobacter</taxon>
    </lineage>
</organism>
<dbReference type="Proteomes" id="UP000238701">
    <property type="component" value="Unassembled WGS sequence"/>
</dbReference>
<feature type="region of interest" description="Disordered" evidence="4">
    <location>
        <begin position="482"/>
        <end position="549"/>
    </location>
</feature>
<feature type="compositionally biased region" description="Polar residues" evidence="4">
    <location>
        <begin position="495"/>
        <end position="505"/>
    </location>
</feature>
<dbReference type="Pfam" id="PF01520">
    <property type="entry name" value="Amidase_3"/>
    <property type="match status" value="1"/>
</dbReference>
<feature type="compositionally biased region" description="Polar residues" evidence="4">
    <location>
        <begin position="200"/>
        <end position="213"/>
    </location>
</feature>
<feature type="compositionally biased region" description="Basic and acidic residues" evidence="4">
    <location>
        <begin position="180"/>
        <end position="198"/>
    </location>
</feature>
<feature type="compositionally biased region" description="Low complexity" evidence="4">
    <location>
        <begin position="381"/>
        <end position="416"/>
    </location>
</feature>
<dbReference type="InterPro" id="IPR002508">
    <property type="entry name" value="MurNAc-LAA_cat"/>
</dbReference>
<dbReference type="Gene3D" id="1.25.40.10">
    <property type="entry name" value="Tetratricopeptide repeat domain"/>
    <property type="match status" value="1"/>
</dbReference>
<dbReference type="InterPro" id="IPR019734">
    <property type="entry name" value="TPR_rpt"/>
</dbReference>
<feature type="compositionally biased region" description="Low complexity" evidence="4">
    <location>
        <begin position="231"/>
        <end position="243"/>
    </location>
</feature>
<dbReference type="GO" id="GO:0009253">
    <property type="term" value="P:peptidoglycan catabolic process"/>
    <property type="evidence" value="ECO:0007669"/>
    <property type="project" value="InterPro"/>
</dbReference>
<evidence type="ECO:0000256" key="1">
    <source>
        <dbReference type="ARBA" id="ARBA00001561"/>
    </source>
</evidence>
<feature type="compositionally biased region" description="Basic and acidic residues" evidence="4">
    <location>
        <begin position="221"/>
        <end position="230"/>
    </location>
</feature>
<keyword evidence="3 7" id="KW-0378">Hydrolase</keyword>
<dbReference type="InterPro" id="IPR021731">
    <property type="entry name" value="AMIN_dom"/>
</dbReference>
<feature type="signal peptide" evidence="5">
    <location>
        <begin position="1"/>
        <end position="28"/>
    </location>
</feature>
<feature type="region of interest" description="Disordered" evidence="4">
    <location>
        <begin position="377"/>
        <end position="454"/>
    </location>
</feature>
<dbReference type="InterPro" id="IPR050695">
    <property type="entry name" value="N-acetylmuramoyl_amidase_3"/>
</dbReference>
<dbReference type="SMART" id="SM00646">
    <property type="entry name" value="Ami_3"/>
    <property type="match status" value="1"/>
</dbReference>
<protein>
    <recommendedName>
        <fullName evidence="2">N-acetylmuramoyl-L-alanine amidase</fullName>
        <ecNumber evidence="2">3.5.1.28</ecNumber>
    </recommendedName>
</protein>
<dbReference type="AlphaFoldDB" id="A0A2U3KRY5"/>
<evidence type="ECO:0000313" key="8">
    <source>
        <dbReference type="Proteomes" id="UP000238701"/>
    </source>
</evidence>
<dbReference type="PANTHER" id="PTHR30404:SF0">
    <property type="entry name" value="N-ACETYLMURAMOYL-L-ALANINE AMIDASE AMIC"/>
    <property type="match status" value="1"/>
</dbReference>
<sequence length="796" mass="86087">MKTRSGRRGLRWAALLLLAALPGVPAHARTHHTESWARDRFAAAERMREALNGRPPADRSRHDYQRVINAYRNVYFGAPTSTKADPSVVAVAETLVEMGRRFDDDKILNEAIAQYKFLRREYPGSKYRCDALFTIGEIYKDDLNHPDEARATFQEFLHRYPHNRLVDDAQQAIVELDKQAEDNKKAEAEKKAGKEAVDQSKGTAGKDSQTTSADAPVSEPASEHSPDRHSAAGAPLLAGSARSGNLPRVTGIRHWSTPDYTRVAIDLESEVKFASQRIAHPDRIFFDLRDTKLASTLVGKTFDVDDGFLKKIRVAQFQPGRTRVVLEVDDLSDYDAFLLPNPYRLIVDIHGKDARQKDAKSAQAKLENDVATADVETAPMAGASKAETKAGTKAGTKTDAATSGAKADLRAPAAAPDDQDEDAANPISTSEATKTEAAGTRPRLSAPGAVHTTVDPKTGVKKVIVEADGYESAPVQVAKLEAPAKRAVSPAAPNPTGSQPDSDSTVAEEKSAADSPAARPAASKSASHLAHGRNTADLDIHEAKPTSSGDRSLIRALGLKIGRIVIDPGHGGHDTGTIGPNGLEEKDLVLDVGRRLGKLLEARLGAEVVYTRKDDTFIPLETRTAIANQQRADLFISIHANSSDDPEARGVETYYLNFTSSPEALEVAARENAVSEKSIYELQDLVKKIALKEKIEESREFAGDVQQSLHSGLAAKSPGIRNRGVKKAPFIVLIGANMPSILAEISFVSNPGDEHRLETGEYRQRIAESLYRGIAKYVSGLSGVKVASKMDKPTGQ</sequence>
<evidence type="ECO:0000256" key="4">
    <source>
        <dbReference type="SAM" id="MobiDB-lite"/>
    </source>
</evidence>
<dbReference type="EMBL" id="OMOD01000139">
    <property type="protein sequence ID" value="SPF42401.1"/>
    <property type="molecule type" value="Genomic_DNA"/>
</dbReference>